<evidence type="ECO:0000256" key="6">
    <source>
        <dbReference type="ARBA" id="ARBA00022841"/>
    </source>
</evidence>
<keyword evidence="12" id="KW-1185">Reference proteome</keyword>
<dbReference type="eggNOG" id="COG1696">
    <property type="taxonomic scope" value="Bacteria"/>
</dbReference>
<comment type="pathway">
    <text evidence="2 9">Glycan biosynthesis; alginate biosynthesis.</text>
</comment>
<comment type="subcellular location">
    <subcellularLocation>
        <location evidence="9">Cell inner membrane</location>
    </subcellularLocation>
    <subcellularLocation>
        <location evidence="1">Cell membrane</location>
        <topology evidence="1">Multi-pass membrane protein</topology>
    </subcellularLocation>
</comment>
<feature type="transmembrane region" description="Helical" evidence="10">
    <location>
        <begin position="409"/>
        <end position="435"/>
    </location>
</feature>
<keyword evidence="9 11" id="KW-0808">Transferase</keyword>
<evidence type="ECO:0000256" key="1">
    <source>
        <dbReference type="ARBA" id="ARBA00004651"/>
    </source>
</evidence>
<feature type="transmembrane region" description="Helical" evidence="10">
    <location>
        <begin position="76"/>
        <end position="96"/>
    </location>
</feature>
<dbReference type="EC" id="2.3.1.-" evidence="9"/>
<sequence length="471" mass="53951">MSYTDSYFFIFIVTVFTLYYLMRTVSLQIAVLLIASLFFYAWQSAPLLGVFLCAWFITSISSYAVATADTSIRAKVYATCGVLMNLGLLGFFKYKFLWIQDFGELASRSPQTLGEWLVLAPLPVGISFYSFHGISLMIDVYRKNYKLAFVRENEGIALKHLTRTLLYLVFFPQLIAGPIIKAKDFFPQVGLKYLKDIDFYGCFRILVLGYFLKSVIADSLGEQTAWMAYPYFQRKSSLELLLMLYGYSAQIFADFAGYSLIAIGLAKLFGYRLPDNFNFPYLSSSISEFWRRWHISLSSWLRDYLYIPLGGNKKGVLRTYLNLMIVMCLGGLWHGAAWSFALWGLWHGLGLALERPLLGAWFMSSNHLYIRCFRVFLVFNFVSFGWLFFKLQDASQAFGYLNSMLYNNASIGGLLGSLLICIYGAVIFAYHLLSIYRNHISIHNRNVLYGIMLFLIVTNSGSSAPFIYFQF</sequence>
<feature type="transmembrane region" description="Helical" evidence="10">
    <location>
        <begin position="447"/>
        <end position="469"/>
    </location>
</feature>
<keyword evidence="9" id="KW-0012">Acyltransferase</keyword>
<dbReference type="UniPathway" id="UPA00286"/>
<evidence type="ECO:0000256" key="9">
    <source>
        <dbReference type="PIRNR" id="PIRNR016636"/>
    </source>
</evidence>
<dbReference type="InterPro" id="IPR028362">
    <property type="entry name" value="AlgI"/>
</dbReference>
<dbReference type="Proteomes" id="UP000008888">
    <property type="component" value="Chromosome"/>
</dbReference>
<evidence type="ECO:0000256" key="5">
    <source>
        <dbReference type="ARBA" id="ARBA00022692"/>
    </source>
</evidence>
<feature type="transmembrane region" description="Helical" evidence="10">
    <location>
        <begin position="200"/>
        <end position="221"/>
    </location>
</feature>
<dbReference type="GO" id="GO:0042121">
    <property type="term" value="P:alginic acid biosynthetic process"/>
    <property type="evidence" value="ECO:0007669"/>
    <property type="project" value="UniProtKB-UniRule"/>
</dbReference>
<evidence type="ECO:0000256" key="2">
    <source>
        <dbReference type="ARBA" id="ARBA00005182"/>
    </source>
</evidence>
<keyword evidence="7 10" id="KW-1133">Transmembrane helix</keyword>
<dbReference type="EMBL" id="CP002738">
    <property type="protein sequence ID" value="AEF99602.1"/>
    <property type="molecule type" value="Genomic_DNA"/>
</dbReference>
<dbReference type="STRING" id="857087.Metme_1174"/>
<dbReference type="HOGENOM" id="CLU_025255_1_3_6"/>
<feature type="transmembrane region" description="Helical" evidence="10">
    <location>
        <begin position="368"/>
        <end position="389"/>
    </location>
</feature>
<dbReference type="PANTHER" id="PTHR13285:SF18">
    <property type="entry name" value="PROTEIN-CYSTEINE N-PALMITOYLTRANSFERASE RASP"/>
    <property type="match status" value="1"/>
</dbReference>
<dbReference type="PIRSF" id="PIRSF016636">
    <property type="entry name" value="AlgI_DltB"/>
    <property type="match status" value="1"/>
</dbReference>
<dbReference type="InterPro" id="IPR024194">
    <property type="entry name" value="Ac/AlaTfrase_AlgI/DltB"/>
</dbReference>
<accession>F9ZWD3</accession>
<evidence type="ECO:0000256" key="3">
    <source>
        <dbReference type="ARBA" id="ARBA00010323"/>
    </source>
</evidence>
<dbReference type="PIRSF" id="PIRSF500217">
    <property type="entry name" value="AlgI"/>
    <property type="match status" value="1"/>
</dbReference>
<gene>
    <name evidence="11" type="ordered locus">Metme_1174</name>
</gene>
<feature type="transmembrane region" description="Helical" evidence="10">
    <location>
        <begin position="242"/>
        <end position="266"/>
    </location>
</feature>
<evidence type="ECO:0000256" key="8">
    <source>
        <dbReference type="ARBA" id="ARBA00023136"/>
    </source>
</evidence>
<comment type="similarity">
    <text evidence="3 9">Belongs to the membrane-bound acyltransferase family.</text>
</comment>
<dbReference type="GO" id="GO:0005886">
    <property type="term" value="C:plasma membrane"/>
    <property type="evidence" value="ECO:0007669"/>
    <property type="project" value="UniProtKB-SubCell"/>
</dbReference>
<evidence type="ECO:0000313" key="12">
    <source>
        <dbReference type="Proteomes" id="UP000008888"/>
    </source>
</evidence>
<reference key="2">
    <citation type="submission" date="2011-05" db="EMBL/GenBank/DDBJ databases">
        <title>Complete genome sequence of the aerobic marine methanotroph Methylomonas methanica MC09.</title>
        <authorList>
            <person name="Boden R."/>
            <person name="Cunliffe M."/>
            <person name="Scanlan J."/>
            <person name="Moussard H."/>
            <person name="Kits K.D."/>
            <person name="Klotz M."/>
            <person name="Jetten M."/>
            <person name="Vuilleumier S."/>
            <person name="Han J."/>
            <person name="Peters L."/>
            <person name="Mikhailova N."/>
            <person name="Teshima H."/>
            <person name="Tapia R."/>
            <person name="Kyrpides N."/>
            <person name="Ivanova N."/>
            <person name="Pagani I."/>
            <person name="Cheng J.-F."/>
            <person name="Goodwin L."/>
            <person name="Han C."/>
            <person name="Hauser L."/>
            <person name="Land M."/>
            <person name="Lapidus A."/>
            <person name="Lucas S."/>
            <person name="Pitluck S."/>
            <person name="Woyke T."/>
            <person name="Stein L.Y."/>
            <person name="Murrell C."/>
        </authorList>
    </citation>
    <scope>NUCLEOTIDE SEQUENCE</scope>
    <source>
        <strain>MC09</strain>
    </source>
</reference>
<dbReference type="GO" id="GO:0016746">
    <property type="term" value="F:acyltransferase activity"/>
    <property type="evidence" value="ECO:0007669"/>
    <property type="project" value="UniProtKB-KW"/>
</dbReference>
<proteinExistence type="inferred from homology"/>
<reference evidence="12" key="3">
    <citation type="submission" date="2011-05" db="EMBL/GenBank/DDBJ databases">
        <title>Complete sequence of Methylomonas methanica MC09.</title>
        <authorList>
            <consortium name="US DOE Joint Genome Institute"/>
            <person name="Lucas S."/>
            <person name="Han J."/>
            <person name="Lapidus A."/>
            <person name="Cheng J.-F."/>
            <person name="Goodwin L."/>
            <person name="Pitluck S."/>
            <person name="Peters L."/>
            <person name="Mikhailova N."/>
            <person name="Teshima H."/>
            <person name="Han C."/>
            <person name="Tapia R."/>
            <person name="Land M."/>
            <person name="Hauser L."/>
            <person name="Kyrpides N."/>
            <person name="Ivanova N."/>
            <person name="Pagani I."/>
            <person name="Stein L."/>
            <person name="Woyke T."/>
        </authorList>
    </citation>
    <scope>NUCLEOTIDE SEQUENCE [LARGE SCALE GENOMIC DNA]</scope>
    <source>
        <strain evidence="12">MC09</strain>
    </source>
</reference>
<evidence type="ECO:0000256" key="10">
    <source>
        <dbReference type="SAM" id="Phobius"/>
    </source>
</evidence>
<organism evidence="11 12">
    <name type="scientific">Methylomonas methanica (strain DSM 25384 / MC09)</name>
    <dbReference type="NCBI Taxonomy" id="857087"/>
    <lineage>
        <taxon>Bacteria</taxon>
        <taxon>Pseudomonadati</taxon>
        <taxon>Pseudomonadota</taxon>
        <taxon>Gammaproteobacteria</taxon>
        <taxon>Methylococcales</taxon>
        <taxon>Methylococcaceae</taxon>
        <taxon>Methylomonas</taxon>
    </lineage>
</organism>
<feature type="transmembrane region" description="Helical" evidence="10">
    <location>
        <begin position="7"/>
        <end position="40"/>
    </location>
</feature>
<dbReference type="InterPro" id="IPR051085">
    <property type="entry name" value="MB_O-acyltransferase"/>
</dbReference>
<keyword evidence="9" id="KW-0997">Cell inner membrane</keyword>
<dbReference type="KEGG" id="mmt:Metme_1174"/>
<evidence type="ECO:0000313" key="11">
    <source>
        <dbReference type="EMBL" id="AEF99602.1"/>
    </source>
</evidence>
<keyword evidence="5 9" id="KW-0812">Transmembrane</keyword>
<evidence type="ECO:0000256" key="7">
    <source>
        <dbReference type="ARBA" id="ARBA00022989"/>
    </source>
</evidence>
<reference evidence="11 12" key="1">
    <citation type="journal article" date="2011" name="J. Bacteriol.">
        <title>Complete Genome Sequence of the Aerobic Marine Methanotroph Methylomonas methanica MC09.</title>
        <authorList>
            <person name="Boden R."/>
            <person name="Cunliffe M."/>
            <person name="Scanlan J."/>
            <person name="Moussard H."/>
            <person name="Kits K.D."/>
            <person name="Klotz M.G."/>
            <person name="Jetten M.S."/>
            <person name="Vuilleumier S."/>
            <person name="Han J."/>
            <person name="Peters L."/>
            <person name="Mikhailova N."/>
            <person name="Teshima H."/>
            <person name="Tapia R."/>
            <person name="Kyrpides N."/>
            <person name="Ivanova N."/>
            <person name="Pagani I."/>
            <person name="Cheng J.F."/>
            <person name="Goodwin L."/>
            <person name="Han C."/>
            <person name="Hauser L."/>
            <person name="Land M.L."/>
            <person name="Lapidus A."/>
            <person name="Lucas S."/>
            <person name="Pitluck S."/>
            <person name="Woyke T."/>
            <person name="Stein L."/>
            <person name="Murrell J.C."/>
        </authorList>
    </citation>
    <scope>NUCLEOTIDE SEQUENCE [LARGE SCALE GENOMIC DNA]</scope>
    <source>
        <strain evidence="11 12">MC09</strain>
    </source>
</reference>
<feature type="transmembrane region" description="Helical" evidence="10">
    <location>
        <begin position="116"/>
        <end position="141"/>
    </location>
</feature>
<evidence type="ECO:0000256" key="4">
    <source>
        <dbReference type="ARBA" id="ARBA00022475"/>
    </source>
</evidence>
<feature type="transmembrane region" description="Helical" evidence="10">
    <location>
        <begin position="320"/>
        <end position="347"/>
    </location>
</feature>
<keyword evidence="4 9" id="KW-1003">Cell membrane</keyword>
<dbReference type="PANTHER" id="PTHR13285">
    <property type="entry name" value="ACYLTRANSFERASE"/>
    <property type="match status" value="1"/>
</dbReference>
<dbReference type="Pfam" id="PF03062">
    <property type="entry name" value="MBOAT"/>
    <property type="match status" value="1"/>
</dbReference>
<feature type="transmembrane region" description="Helical" evidence="10">
    <location>
        <begin position="46"/>
        <end position="64"/>
    </location>
</feature>
<keyword evidence="8 9" id="KW-0472">Membrane</keyword>
<keyword evidence="6 9" id="KW-0016">Alginate biosynthesis</keyword>
<dbReference type="RefSeq" id="WP_013817867.1">
    <property type="nucleotide sequence ID" value="NC_015572.1"/>
</dbReference>
<dbReference type="InterPro" id="IPR004299">
    <property type="entry name" value="MBOAT_fam"/>
</dbReference>
<name>F9ZWD3_METMM</name>
<protein>
    <recommendedName>
        <fullName evidence="9">Probable alginate O-acetylase</fullName>
        <ecNumber evidence="9">2.3.1.-</ecNumber>
    </recommendedName>
</protein>
<dbReference type="OrthoDB" id="139172at2"/>
<dbReference type="AlphaFoldDB" id="F9ZWD3"/>